<dbReference type="SMART" id="SM00220">
    <property type="entry name" value="S_TKc"/>
    <property type="match status" value="1"/>
</dbReference>
<dbReference type="Gene3D" id="1.10.510.10">
    <property type="entry name" value="Transferase(Phosphotransferase) domain 1"/>
    <property type="match status" value="1"/>
</dbReference>
<keyword evidence="10" id="KW-1133">Transmembrane helix</keyword>
<keyword evidence="9" id="KW-0067">ATP-binding</keyword>
<gene>
    <name evidence="18" type="ORF">CRG98_033290</name>
</gene>
<dbReference type="GO" id="GO:0005886">
    <property type="term" value="C:plasma membrane"/>
    <property type="evidence" value="ECO:0007669"/>
    <property type="project" value="TreeGrafter"/>
</dbReference>
<reference evidence="18 19" key="1">
    <citation type="submission" date="2017-11" db="EMBL/GenBank/DDBJ databases">
        <title>De-novo sequencing of pomegranate (Punica granatum L.) genome.</title>
        <authorList>
            <person name="Akparov Z."/>
            <person name="Amiraslanov A."/>
            <person name="Hajiyeva S."/>
            <person name="Abbasov M."/>
            <person name="Kaur K."/>
            <person name="Hamwieh A."/>
            <person name="Solovyev V."/>
            <person name="Salamov A."/>
            <person name="Braich B."/>
            <person name="Kosarev P."/>
            <person name="Mahmoud A."/>
            <person name="Hajiyev E."/>
            <person name="Babayeva S."/>
            <person name="Izzatullayeva V."/>
            <person name="Mammadov A."/>
            <person name="Mammadov A."/>
            <person name="Sharifova S."/>
            <person name="Ojaghi J."/>
            <person name="Eynullazada K."/>
            <person name="Bayramov B."/>
            <person name="Abdulazimova A."/>
            <person name="Shahmuradov I."/>
        </authorList>
    </citation>
    <scope>NUCLEOTIDE SEQUENCE [LARGE SCALE GENOMIC DNA]</scope>
    <source>
        <strain evidence="19">cv. AG2017</strain>
        <tissue evidence="18">Leaf</tissue>
    </source>
</reference>
<feature type="region of interest" description="Disordered" evidence="16">
    <location>
        <begin position="1"/>
        <end position="23"/>
    </location>
</feature>
<evidence type="ECO:0000256" key="4">
    <source>
        <dbReference type="ARBA" id="ARBA00022679"/>
    </source>
</evidence>
<dbReference type="EMBL" id="PGOL01002642">
    <property type="protein sequence ID" value="PKI46314.1"/>
    <property type="molecule type" value="Genomic_DNA"/>
</dbReference>
<dbReference type="Proteomes" id="UP000233551">
    <property type="component" value="Unassembled WGS sequence"/>
</dbReference>
<evidence type="ECO:0000259" key="17">
    <source>
        <dbReference type="PROSITE" id="PS50011"/>
    </source>
</evidence>
<dbReference type="InterPro" id="IPR011009">
    <property type="entry name" value="Kinase-like_dom_sf"/>
</dbReference>
<sequence length="626" mass="69277">MENKEKKEKTELIPGDEVAGLSDRPGFQLAAQSRPGCRSRCGNLNIPYPFGMTEGRRDCSYGGLSNTFVIDCDNSTDPPSAYIANRSTGLNAVDISMDNHEIRIMMNGARECYNSSGAVTRRTRSGITLGIFSVSSTKNRFFAVGCDTQATLNGTENRGFSTGCTLQCKSITDVINGSCSGIGCCQASLPINMRTYEISISSYDNHRLVHDFNPCSFAFVAANDYDFNFSTTSLMGMAWERMPVVLEWAVEAKTCEEAQKNMTSYMCKENTNCSDAAHSGGYRCHCKEGYQGNPYLSGPDGCQGVAIGCLLLLLCASLLALGLRRRKATKEREKFFKDNGGLRLQNLLSQHQSYVEILKVFTTGELKRATDNYNESRILGQGGQGTVYKGIMMNDRVVAIKKARLLDRSQAAIAIVHRDVKSTNILLDENFTAKVSDFGASRLMPSDKAQLSTLVQGTFGYLDPEYFHSSQLTEKSDVYSFGVVLAELLTGMKAISFAKPEKERTLSLVFVSAVKEDRCLEIIDKRIINEGNVDHIREVALLASRCLKVRGQDRPSMKEVALKLEGLLRKTKQQPWIHQDPSNFEESEYLLRGSHVNYPDTGLINTTGSRDTMKNQLIPFGVEDAR</sequence>
<dbReference type="SUPFAM" id="SSF56112">
    <property type="entry name" value="Protein kinase-like (PK-like)"/>
    <property type="match status" value="1"/>
</dbReference>
<dbReference type="InterPro" id="IPR045274">
    <property type="entry name" value="WAK-like"/>
</dbReference>
<evidence type="ECO:0000256" key="6">
    <source>
        <dbReference type="ARBA" id="ARBA00022729"/>
    </source>
</evidence>
<dbReference type="PANTHER" id="PTHR27005:SF511">
    <property type="entry name" value="WALL-ASSOCIATED RECEPTOR KINASE 1-RELATED"/>
    <property type="match status" value="1"/>
</dbReference>
<comment type="catalytic activity">
    <reaction evidence="15">
        <text>L-threonyl-[protein] + ATP = O-phospho-L-threonyl-[protein] + ADP + H(+)</text>
        <dbReference type="Rhea" id="RHEA:46608"/>
        <dbReference type="Rhea" id="RHEA-COMP:11060"/>
        <dbReference type="Rhea" id="RHEA-COMP:11605"/>
        <dbReference type="ChEBI" id="CHEBI:15378"/>
        <dbReference type="ChEBI" id="CHEBI:30013"/>
        <dbReference type="ChEBI" id="CHEBI:30616"/>
        <dbReference type="ChEBI" id="CHEBI:61977"/>
        <dbReference type="ChEBI" id="CHEBI:456216"/>
    </reaction>
</comment>
<dbReference type="Pfam" id="PF08488">
    <property type="entry name" value="WAK"/>
    <property type="match status" value="1"/>
</dbReference>
<dbReference type="PROSITE" id="PS50011">
    <property type="entry name" value="PROTEIN_KINASE_DOM"/>
    <property type="match status" value="1"/>
</dbReference>
<dbReference type="GO" id="GO:0007166">
    <property type="term" value="P:cell surface receptor signaling pathway"/>
    <property type="evidence" value="ECO:0007669"/>
    <property type="project" value="InterPro"/>
</dbReference>
<evidence type="ECO:0000256" key="3">
    <source>
        <dbReference type="ARBA" id="ARBA00022553"/>
    </source>
</evidence>
<evidence type="ECO:0000256" key="1">
    <source>
        <dbReference type="ARBA" id="ARBA00004479"/>
    </source>
</evidence>
<evidence type="ECO:0000256" key="2">
    <source>
        <dbReference type="ARBA" id="ARBA00022527"/>
    </source>
</evidence>
<protein>
    <recommendedName>
        <fullName evidence="17">Protein kinase domain-containing protein</fullName>
    </recommendedName>
</protein>
<evidence type="ECO:0000256" key="10">
    <source>
        <dbReference type="ARBA" id="ARBA00022989"/>
    </source>
</evidence>
<accession>A0A2I0IQN0</accession>
<evidence type="ECO:0000256" key="9">
    <source>
        <dbReference type="ARBA" id="ARBA00022840"/>
    </source>
</evidence>
<dbReference type="PROSITE" id="PS00108">
    <property type="entry name" value="PROTEIN_KINASE_ST"/>
    <property type="match status" value="1"/>
</dbReference>
<evidence type="ECO:0000256" key="15">
    <source>
        <dbReference type="ARBA" id="ARBA00047951"/>
    </source>
</evidence>
<comment type="subcellular location">
    <subcellularLocation>
        <location evidence="1">Membrane</location>
        <topology evidence="1">Single-pass type I membrane protein</topology>
    </subcellularLocation>
</comment>
<dbReference type="InterPro" id="IPR013695">
    <property type="entry name" value="WAK"/>
</dbReference>
<evidence type="ECO:0000256" key="14">
    <source>
        <dbReference type="ARBA" id="ARBA00047558"/>
    </source>
</evidence>
<feature type="domain" description="Protein kinase" evidence="17">
    <location>
        <begin position="271"/>
        <end position="577"/>
    </location>
</feature>
<comment type="catalytic activity">
    <reaction evidence="14">
        <text>L-seryl-[protein] + ATP = O-phospho-L-seryl-[protein] + ADP + H(+)</text>
        <dbReference type="Rhea" id="RHEA:17989"/>
        <dbReference type="Rhea" id="RHEA-COMP:9863"/>
        <dbReference type="Rhea" id="RHEA-COMP:11604"/>
        <dbReference type="ChEBI" id="CHEBI:15378"/>
        <dbReference type="ChEBI" id="CHEBI:29999"/>
        <dbReference type="ChEBI" id="CHEBI:30616"/>
        <dbReference type="ChEBI" id="CHEBI:83421"/>
        <dbReference type="ChEBI" id="CHEBI:456216"/>
    </reaction>
</comment>
<evidence type="ECO:0000256" key="11">
    <source>
        <dbReference type="ARBA" id="ARBA00023136"/>
    </source>
</evidence>
<evidence type="ECO:0000256" key="7">
    <source>
        <dbReference type="ARBA" id="ARBA00022741"/>
    </source>
</evidence>
<dbReference type="InterPro" id="IPR000719">
    <property type="entry name" value="Prot_kinase_dom"/>
</dbReference>
<keyword evidence="11" id="KW-0472">Membrane</keyword>
<name>A0A2I0IQN0_PUNGR</name>
<dbReference type="Pfam" id="PF00069">
    <property type="entry name" value="Pkinase"/>
    <property type="match status" value="1"/>
</dbReference>
<keyword evidence="13" id="KW-0325">Glycoprotein</keyword>
<dbReference type="PANTHER" id="PTHR27005">
    <property type="entry name" value="WALL-ASSOCIATED RECEPTOR KINASE-LIKE 21"/>
    <property type="match status" value="1"/>
</dbReference>
<keyword evidence="4" id="KW-0808">Transferase</keyword>
<evidence type="ECO:0000256" key="8">
    <source>
        <dbReference type="ARBA" id="ARBA00022777"/>
    </source>
</evidence>
<proteinExistence type="predicted"/>
<evidence type="ECO:0000313" key="18">
    <source>
        <dbReference type="EMBL" id="PKI46314.1"/>
    </source>
</evidence>
<evidence type="ECO:0000256" key="12">
    <source>
        <dbReference type="ARBA" id="ARBA00023157"/>
    </source>
</evidence>
<dbReference type="InterPro" id="IPR008271">
    <property type="entry name" value="Ser/Thr_kinase_AS"/>
</dbReference>
<evidence type="ECO:0000256" key="16">
    <source>
        <dbReference type="SAM" id="MobiDB-lite"/>
    </source>
</evidence>
<keyword evidence="12" id="KW-1015">Disulfide bond</keyword>
<keyword evidence="19" id="KW-1185">Reference proteome</keyword>
<keyword evidence="8" id="KW-0418">Kinase</keyword>
<keyword evidence="7" id="KW-0547">Nucleotide-binding</keyword>
<keyword evidence="3" id="KW-0597">Phosphoprotein</keyword>
<keyword evidence="5" id="KW-0812">Transmembrane</keyword>
<keyword evidence="2" id="KW-0723">Serine/threonine-protein kinase</keyword>
<dbReference type="Pfam" id="PF13947">
    <property type="entry name" value="GUB_WAK_bind"/>
    <property type="match status" value="1"/>
</dbReference>
<dbReference type="STRING" id="22663.A0A2I0IQN0"/>
<keyword evidence="6" id="KW-0732">Signal</keyword>
<evidence type="ECO:0000256" key="13">
    <source>
        <dbReference type="ARBA" id="ARBA00023180"/>
    </source>
</evidence>
<dbReference type="Gene3D" id="2.10.25.10">
    <property type="entry name" value="Laminin"/>
    <property type="match status" value="1"/>
</dbReference>
<dbReference type="GO" id="GO:0004674">
    <property type="term" value="F:protein serine/threonine kinase activity"/>
    <property type="evidence" value="ECO:0007669"/>
    <property type="project" value="UniProtKB-KW"/>
</dbReference>
<feature type="compositionally biased region" description="Basic and acidic residues" evidence="16">
    <location>
        <begin position="1"/>
        <end position="11"/>
    </location>
</feature>
<evidence type="ECO:0000313" key="19">
    <source>
        <dbReference type="Proteomes" id="UP000233551"/>
    </source>
</evidence>
<dbReference type="GO" id="GO:0030247">
    <property type="term" value="F:polysaccharide binding"/>
    <property type="evidence" value="ECO:0007669"/>
    <property type="project" value="InterPro"/>
</dbReference>
<dbReference type="FunFam" id="1.10.510.10:FF:000084">
    <property type="entry name" value="Wall-associated receptor kinase 2"/>
    <property type="match status" value="1"/>
</dbReference>
<dbReference type="GO" id="GO:0005524">
    <property type="term" value="F:ATP binding"/>
    <property type="evidence" value="ECO:0007669"/>
    <property type="project" value="UniProtKB-KW"/>
</dbReference>
<dbReference type="InterPro" id="IPR025287">
    <property type="entry name" value="WAK_GUB"/>
</dbReference>
<evidence type="ECO:0000256" key="5">
    <source>
        <dbReference type="ARBA" id="ARBA00022692"/>
    </source>
</evidence>
<dbReference type="AlphaFoldDB" id="A0A2I0IQN0"/>
<comment type="caution">
    <text evidence="18">The sequence shown here is derived from an EMBL/GenBank/DDBJ whole genome shotgun (WGS) entry which is preliminary data.</text>
</comment>
<organism evidence="18 19">
    <name type="scientific">Punica granatum</name>
    <name type="common">Pomegranate</name>
    <dbReference type="NCBI Taxonomy" id="22663"/>
    <lineage>
        <taxon>Eukaryota</taxon>
        <taxon>Viridiplantae</taxon>
        <taxon>Streptophyta</taxon>
        <taxon>Embryophyta</taxon>
        <taxon>Tracheophyta</taxon>
        <taxon>Spermatophyta</taxon>
        <taxon>Magnoliopsida</taxon>
        <taxon>eudicotyledons</taxon>
        <taxon>Gunneridae</taxon>
        <taxon>Pentapetalae</taxon>
        <taxon>rosids</taxon>
        <taxon>malvids</taxon>
        <taxon>Myrtales</taxon>
        <taxon>Lythraceae</taxon>
        <taxon>Punica</taxon>
    </lineage>
</organism>